<comment type="catalytic activity">
    <reaction evidence="14 18">
        <text>Typically cleaves a -Gly-|-Phe- bond to release an N-terminal, basic peptide of 5-8 residues from type IV prepilin, and then N-methylates the new N-terminal amino group, the methyl donor being S-adenosyl-L-methionine.</text>
        <dbReference type="EC" id="3.4.23.43"/>
    </reaction>
</comment>
<evidence type="ECO:0000256" key="12">
    <source>
        <dbReference type="ARBA" id="ARBA00023136"/>
    </source>
</evidence>
<evidence type="ECO:0000256" key="16">
    <source>
        <dbReference type="ARBA" id="ARBA00071870"/>
    </source>
</evidence>
<reference evidence="22" key="1">
    <citation type="submission" date="2022-04" db="EMBL/GenBank/DDBJ databases">
        <title>Desulfatitalea alkaliphila sp. nov., a novel anaerobic sulfate-reducing bacterium isolated from terrestrial mud volcano, Taman Peninsula, Russia.</title>
        <authorList>
            <person name="Khomyakova M.A."/>
            <person name="Merkel A.Y."/>
            <person name="Slobodkin A.I."/>
        </authorList>
    </citation>
    <scope>NUCLEOTIDE SEQUENCE</scope>
    <source>
        <strain evidence="22">M08but</strain>
    </source>
</reference>
<dbReference type="InterPro" id="IPR014032">
    <property type="entry name" value="Peptidase_A24A_bac"/>
</dbReference>
<dbReference type="PRINTS" id="PR00864">
    <property type="entry name" value="PREPILNPTASE"/>
</dbReference>
<dbReference type="PANTHER" id="PTHR30487:SF0">
    <property type="entry name" value="PREPILIN LEADER PEPTIDASE_N-METHYLTRANSFERASE-RELATED"/>
    <property type="match status" value="1"/>
</dbReference>
<comment type="similarity">
    <text evidence="2 17">Belongs to the peptidase A24 family.</text>
</comment>
<keyword evidence="7 18" id="KW-0808">Transferase</keyword>
<evidence type="ECO:0000256" key="18">
    <source>
        <dbReference type="RuleBase" id="RU003794"/>
    </source>
</evidence>
<comment type="caution">
    <text evidence="22">The sequence shown here is derived from an EMBL/GenBank/DDBJ whole genome shotgun (WGS) entry which is preliminary data.</text>
</comment>
<evidence type="ECO:0000256" key="13">
    <source>
        <dbReference type="ARBA" id="ARBA00023268"/>
    </source>
</evidence>
<feature type="transmembrane region" description="Helical" evidence="19">
    <location>
        <begin position="103"/>
        <end position="120"/>
    </location>
</feature>
<keyword evidence="10 18" id="KW-0378">Hydrolase</keyword>
<dbReference type="FunFam" id="1.20.120.1220:FF:000001">
    <property type="entry name" value="Type 4 prepilin-like proteins leader peptide-processing enzyme"/>
    <property type="match status" value="1"/>
</dbReference>
<keyword evidence="4" id="KW-0997">Cell inner membrane</keyword>
<evidence type="ECO:0000256" key="3">
    <source>
        <dbReference type="ARBA" id="ARBA00022475"/>
    </source>
</evidence>
<evidence type="ECO:0000313" key="23">
    <source>
        <dbReference type="Proteomes" id="UP001165427"/>
    </source>
</evidence>
<evidence type="ECO:0000256" key="15">
    <source>
        <dbReference type="ARBA" id="ARBA00067082"/>
    </source>
</evidence>
<evidence type="ECO:0000256" key="2">
    <source>
        <dbReference type="ARBA" id="ARBA00005801"/>
    </source>
</evidence>
<evidence type="ECO:0000256" key="5">
    <source>
        <dbReference type="ARBA" id="ARBA00022603"/>
    </source>
</evidence>
<evidence type="ECO:0000256" key="8">
    <source>
        <dbReference type="ARBA" id="ARBA00022691"/>
    </source>
</evidence>
<evidence type="ECO:0000256" key="7">
    <source>
        <dbReference type="ARBA" id="ARBA00022679"/>
    </source>
</evidence>
<evidence type="ECO:0000256" key="11">
    <source>
        <dbReference type="ARBA" id="ARBA00022989"/>
    </source>
</evidence>
<feature type="domain" description="Prepilin peptidase A24 N-terminal" evidence="21">
    <location>
        <begin position="12"/>
        <end position="95"/>
    </location>
</feature>
<evidence type="ECO:0000256" key="10">
    <source>
        <dbReference type="ARBA" id="ARBA00022801"/>
    </source>
</evidence>
<keyword evidence="8" id="KW-0949">S-adenosyl-L-methionine</keyword>
<keyword evidence="6 18" id="KW-0645">Protease</keyword>
<evidence type="ECO:0000256" key="9">
    <source>
        <dbReference type="ARBA" id="ARBA00022692"/>
    </source>
</evidence>
<evidence type="ECO:0000256" key="1">
    <source>
        <dbReference type="ARBA" id="ARBA00004429"/>
    </source>
</evidence>
<accession>A0AA41R616</accession>
<dbReference type="EC" id="2.1.1.-" evidence="18"/>
<proteinExistence type="inferred from homology"/>
<protein>
    <recommendedName>
        <fullName evidence="16 18">Prepilin leader peptidase/N-methyltransferase</fullName>
        <ecNumber evidence="18">2.1.1.-</ecNumber>
        <ecNumber evidence="15 18">3.4.23.43</ecNumber>
    </recommendedName>
</protein>
<dbReference type="GO" id="GO:0005886">
    <property type="term" value="C:plasma membrane"/>
    <property type="evidence" value="ECO:0007669"/>
    <property type="project" value="UniProtKB-SubCell"/>
</dbReference>
<keyword evidence="3" id="KW-1003">Cell membrane</keyword>
<name>A0AA41R616_9BACT</name>
<organism evidence="22 23">
    <name type="scientific">Desulfatitalea alkaliphila</name>
    <dbReference type="NCBI Taxonomy" id="2929485"/>
    <lineage>
        <taxon>Bacteria</taxon>
        <taxon>Pseudomonadati</taxon>
        <taxon>Thermodesulfobacteriota</taxon>
        <taxon>Desulfobacteria</taxon>
        <taxon>Desulfobacterales</taxon>
        <taxon>Desulfosarcinaceae</taxon>
        <taxon>Desulfatitalea</taxon>
    </lineage>
</organism>
<evidence type="ECO:0000313" key="22">
    <source>
        <dbReference type="EMBL" id="MCJ8501730.1"/>
    </source>
</evidence>
<evidence type="ECO:0000259" key="20">
    <source>
        <dbReference type="Pfam" id="PF01478"/>
    </source>
</evidence>
<dbReference type="Proteomes" id="UP001165427">
    <property type="component" value="Unassembled WGS sequence"/>
</dbReference>
<dbReference type="Pfam" id="PF01478">
    <property type="entry name" value="Peptidase_A24"/>
    <property type="match status" value="1"/>
</dbReference>
<dbReference type="GO" id="GO:0006465">
    <property type="term" value="P:signal peptide processing"/>
    <property type="evidence" value="ECO:0007669"/>
    <property type="project" value="TreeGrafter"/>
</dbReference>
<evidence type="ECO:0000256" key="14">
    <source>
        <dbReference type="ARBA" id="ARBA00050401"/>
    </source>
</evidence>
<dbReference type="InterPro" id="IPR050882">
    <property type="entry name" value="Prepilin_peptidase/N-MTase"/>
</dbReference>
<gene>
    <name evidence="22" type="ORF">MRX98_14195</name>
</gene>
<dbReference type="EMBL" id="JALJRB010000016">
    <property type="protein sequence ID" value="MCJ8501730.1"/>
    <property type="molecule type" value="Genomic_DNA"/>
</dbReference>
<keyword evidence="13 18" id="KW-0511">Multifunctional enzyme</keyword>
<feature type="transmembrane region" description="Helical" evidence="19">
    <location>
        <begin position="152"/>
        <end position="172"/>
    </location>
</feature>
<keyword evidence="9 18" id="KW-0812">Transmembrane</keyword>
<dbReference type="AlphaFoldDB" id="A0AA41R616"/>
<dbReference type="PANTHER" id="PTHR30487">
    <property type="entry name" value="TYPE 4 PREPILIN-LIKE PROTEINS LEADER PEPTIDE-PROCESSING ENZYME"/>
    <property type="match status" value="1"/>
</dbReference>
<feature type="transmembrane region" description="Helical" evidence="19">
    <location>
        <begin position="127"/>
        <end position="146"/>
    </location>
</feature>
<comment type="function">
    <text evidence="18">Plays an essential role in type IV pili and type II pseudopili formation by proteolytically removing the leader sequence from substrate proteins and subsequently monomethylating the alpha-amino group of the newly exposed N-terminal phenylalanine.</text>
</comment>
<feature type="domain" description="Prepilin type IV endopeptidase peptidase" evidence="20">
    <location>
        <begin position="106"/>
        <end position="214"/>
    </location>
</feature>
<dbReference type="GO" id="GO:0008168">
    <property type="term" value="F:methyltransferase activity"/>
    <property type="evidence" value="ECO:0007669"/>
    <property type="project" value="UniProtKB-KW"/>
</dbReference>
<comment type="subcellular location">
    <subcellularLocation>
        <location evidence="1">Cell inner membrane</location>
        <topology evidence="1">Multi-pass membrane protein</topology>
    </subcellularLocation>
    <subcellularLocation>
        <location evidence="18">Cell membrane</location>
        <topology evidence="18">Multi-pass membrane protein</topology>
    </subcellularLocation>
</comment>
<feature type="transmembrane region" description="Helical" evidence="19">
    <location>
        <begin position="193"/>
        <end position="218"/>
    </location>
</feature>
<evidence type="ECO:0000256" key="17">
    <source>
        <dbReference type="RuleBase" id="RU003793"/>
    </source>
</evidence>
<dbReference type="InterPro" id="IPR000045">
    <property type="entry name" value="Prepilin_IV_endopep_pep"/>
</dbReference>
<dbReference type="RefSeq" id="WP_246910707.1">
    <property type="nucleotide sequence ID" value="NZ_JALJRB010000016.1"/>
</dbReference>
<keyword evidence="23" id="KW-1185">Reference proteome</keyword>
<keyword evidence="5 18" id="KW-0489">Methyltransferase</keyword>
<evidence type="ECO:0000256" key="4">
    <source>
        <dbReference type="ARBA" id="ARBA00022519"/>
    </source>
</evidence>
<keyword evidence="12 19" id="KW-0472">Membrane</keyword>
<dbReference type="Gene3D" id="1.20.120.1220">
    <property type="match status" value="1"/>
</dbReference>
<sequence length="259" mass="28359">MAPMLAGLYFFLIGLCIGSFLNVCIFRLPAGRSIVHPPSACPTCGNPIRWYDNIPVFSWLLLRGRCRGCGSAISARYPIVELLTGLLALAVWLRFGWHIQTPIYFALTAALIVITFIDLDHRIIPDVISLPGIPIGFACSFLLPHLHWRDSLIGIVVGGGSLLVVAWGYRLLTGKEGMGGGDIKMLAMLGAFIGWQGVFFTIMASSFIGTTVGIALMIRMGKDMKLAVPFGPFLAIGALLYLFFGPRLIDWYLYGFLMP</sequence>
<dbReference type="GO" id="GO:0032259">
    <property type="term" value="P:methylation"/>
    <property type="evidence" value="ECO:0007669"/>
    <property type="project" value="UniProtKB-KW"/>
</dbReference>
<evidence type="ECO:0000256" key="19">
    <source>
        <dbReference type="SAM" id="Phobius"/>
    </source>
</evidence>
<evidence type="ECO:0000256" key="6">
    <source>
        <dbReference type="ARBA" id="ARBA00022670"/>
    </source>
</evidence>
<evidence type="ECO:0000259" key="21">
    <source>
        <dbReference type="Pfam" id="PF06750"/>
    </source>
</evidence>
<dbReference type="InterPro" id="IPR010627">
    <property type="entry name" value="Prepilin_pept_A24_N"/>
</dbReference>
<keyword evidence="11 19" id="KW-1133">Transmembrane helix</keyword>
<dbReference type="EC" id="3.4.23.43" evidence="15 18"/>
<feature type="transmembrane region" description="Helical" evidence="19">
    <location>
        <begin position="230"/>
        <end position="249"/>
    </location>
</feature>
<dbReference type="Pfam" id="PF06750">
    <property type="entry name" value="A24_N_bact"/>
    <property type="match status" value="1"/>
</dbReference>
<feature type="transmembrane region" description="Helical" evidence="19">
    <location>
        <begin position="6"/>
        <end position="26"/>
    </location>
</feature>
<dbReference type="GO" id="GO:0004190">
    <property type="term" value="F:aspartic-type endopeptidase activity"/>
    <property type="evidence" value="ECO:0007669"/>
    <property type="project" value="UniProtKB-EC"/>
</dbReference>